<organism evidence="1 2">
    <name type="scientific">Canavalia gladiata</name>
    <name type="common">Sword bean</name>
    <name type="synonym">Dolichos gladiatus</name>
    <dbReference type="NCBI Taxonomy" id="3824"/>
    <lineage>
        <taxon>Eukaryota</taxon>
        <taxon>Viridiplantae</taxon>
        <taxon>Streptophyta</taxon>
        <taxon>Embryophyta</taxon>
        <taxon>Tracheophyta</taxon>
        <taxon>Spermatophyta</taxon>
        <taxon>Magnoliopsida</taxon>
        <taxon>eudicotyledons</taxon>
        <taxon>Gunneridae</taxon>
        <taxon>Pentapetalae</taxon>
        <taxon>rosids</taxon>
        <taxon>fabids</taxon>
        <taxon>Fabales</taxon>
        <taxon>Fabaceae</taxon>
        <taxon>Papilionoideae</taxon>
        <taxon>50 kb inversion clade</taxon>
        <taxon>NPAAA clade</taxon>
        <taxon>indigoferoid/millettioid clade</taxon>
        <taxon>Phaseoleae</taxon>
        <taxon>Canavalia</taxon>
    </lineage>
</organism>
<dbReference type="AlphaFoldDB" id="A0AAN9L953"/>
<gene>
    <name evidence="1" type="ORF">VNO77_23131</name>
</gene>
<comment type="caution">
    <text evidence="1">The sequence shown here is derived from an EMBL/GenBank/DDBJ whole genome shotgun (WGS) entry which is preliminary data.</text>
</comment>
<name>A0AAN9L953_CANGL</name>
<protein>
    <submittedName>
        <fullName evidence="1">Uncharacterized protein</fullName>
    </submittedName>
</protein>
<sequence>METFLLHSLCKDLPYVYTGTKLCNLDNPFINTYAGAVKNRQRMQYNLKWSSLVFIKRDYQDVGSSPLEIDFAFNNQATAK</sequence>
<reference evidence="1 2" key="1">
    <citation type="submission" date="2024-01" db="EMBL/GenBank/DDBJ databases">
        <title>The genomes of 5 underutilized Papilionoideae crops provide insights into root nodulation and disease resistanc.</title>
        <authorList>
            <person name="Jiang F."/>
        </authorList>
    </citation>
    <scope>NUCLEOTIDE SEQUENCE [LARGE SCALE GENOMIC DNA]</scope>
    <source>
        <strain evidence="1">LVBAO_FW01</strain>
        <tissue evidence="1">Leaves</tissue>
    </source>
</reference>
<accession>A0AAN9L953</accession>
<dbReference type="EMBL" id="JAYMYQ010000005">
    <property type="protein sequence ID" value="KAK7328988.1"/>
    <property type="molecule type" value="Genomic_DNA"/>
</dbReference>
<evidence type="ECO:0000313" key="2">
    <source>
        <dbReference type="Proteomes" id="UP001367508"/>
    </source>
</evidence>
<dbReference type="Proteomes" id="UP001367508">
    <property type="component" value="Unassembled WGS sequence"/>
</dbReference>
<keyword evidence="2" id="KW-1185">Reference proteome</keyword>
<proteinExistence type="predicted"/>
<evidence type="ECO:0000313" key="1">
    <source>
        <dbReference type="EMBL" id="KAK7328988.1"/>
    </source>
</evidence>